<dbReference type="KEGG" id="mcit:NCTC10181_00410"/>
<accession>A0A449B1V3</accession>
<dbReference type="InterPro" id="IPR012674">
    <property type="entry name" value="Calycin"/>
</dbReference>
<evidence type="ECO:0000313" key="1">
    <source>
        <dbReference type="EMBL" id="VEU74556.1"/>
    </source>
</evidence>
<dbReference type="EMBL" id="LR215036">
    <property type="protein sequence ID" value="VEU74556.1"/>
    <property type="molecule type" value="Genomic_DNA"/>
</dbReference>
<proteinExistence type="predicted"/>
<name>A0A449B1V3_9BACT</name>
<protein>
    <submittedName>
        <fullName evidence="1">Glutamyl-tRNA synthetase</fullName>
        <ecNumber evidence="1">6.1.1.17</ecNumber>
    </submittedName>
</protein>
<organism evidence="1 2">
    <name type="scientific">Mycoplasmopsis citelli</name>
    <dbReference type="NCBI Taxonomy" id="171281"/>
    <lineage>
        <taxon>Bacteria</taxon>
        <taxon>Bacillati</taxon>
        <taxon>Mycoplasmatota</taxon>
        <taxon>Mycoplasmoidales</taxon>
        <taxon>Metamycoplasmataceae</taxon>
        <taxon>Mycoplasmopsis</taxon>
    </lineage>
</organism>
<dbReference type="GO" id="GO:0004818">
    <property type="term" value="F:glutamate-tRNA ligase activity"/>
    <property type="evidence" value="ECO:0007669"/>
    <property type="project" value="UniProtKB-EC"/>
</dbReference>
<gene>
    <name evidence="1" type="ORF">NCTC10181_00410</name>
</gene>
<dbReference type="RefSeq" id="WP_129725372.1">
    <property type="nucleotide sequence ID" value="NZ_CP101807.1"/>
</dbReference>
<dbReference type="Gene3D" id="2.40.128.20">
    <property type="match status" value="1"/>
</dbReference>
<sequence>MKIKFKSTVFQNDNQKEIEFTAPLELTKEGEFEVFSFNEPSKNVANRIEISNERINIFAGPTTLYIVLDPNQSALNVFELMTPEGVGREMDLYTQIIKHEFDFGKEYFFEYELFSKNQNQRDIIGNFKIKMTIEN</sequence>
<dbReference type="AlphaFoldDB" id="A0A449B1V3"/>
<dbReference type="Proteomes" id="UP000290985">
    <property type="component" value="Chromosome"/>
</dbReference>
<keyword evidence="1" id="KW-0436">Ligase</keyword>
<keyword evidence="2" id="KW-1185">Reference proteome</keyword>
<keyword evidence="1" id="KW-0030">Aminoacyl-tRNA synthetase</keyword>
<evidence type="ECO:0000313" key="2">
    <source>
        <dbReference type="Proteomes" id="UP000290985"/>
    </source>
</evidence>
<dbReference type="SUPFAM" id="SSF50814">
    <property type="entry name" value="Lipocalins"/>
    <property type="match status" value="1"/>
</dbReference>
<dbReference type="EC" id="6.1.1.17" evidence="1"/>
<dbReference type="OrthoDB" id="399212at2"/>
<reference evidence="1 2" key="1">
    <citation type="submission" date="2019-01" db="EMBL/GenBank/DDBJ databases">
        <authorList>
            <consortium name="Pathogen Informatics"/>
        </authorList>
    </citation>
    <scope>NUCLEOTIDE SEQUENCE [LARGE SCALE GENOMIC DNA]</scope>
    <source>
        <strain evidence="1 2">NCTC10181</strain>
    </source>
</reference>